<dbReference type="InterPro" id="IPR057366">
    <property type="entry name" value="TRPM-like"/>
</dbReference>
<evidence type="ECO:0000313" key="13">
    <source>
        <dbReference type="EMBL" id="KAL3119019.1"/>
    </source>
</evidence>
<feature type="compositionally biased region" description="Basic and acidic residues" evidence="8">
    <location>
        <begin position="1448"/>
        <end position="1471"/>
    </location>
</feature>
<evidence type="ECO:0000256" key="5">
    <source>
        <dbReference type="ARBA" id="ARBA00023065"/>
    </source>
</evidence>
<keyword evidence="6 9" id="KW-0472">Membrane</keyword>
<evidence type="ECO:0000256" key="4">
    <source>
        <dbReference type="ARBA" id="ARBA00022989"/>
    </source>
</evidence>
<evidence type="ECO:0000256" key="3">
    <source>
        <dbReference type="ARBA" id="ARBA00022692"/>
    </source>
</evidence>
<feature type="transmembrane region" description="Helical" evidence="9">
    <location>
        <begin position="1113"/>
        <end position="1134"/>
    </location>
</feature>
<feature type="transmembrane region" description="Helical" evidence="9">
    <location>
        <begin position="1076"/>
        <end position="1093"/>
    </location>
</feature>
<dbReference type="PANTHER" id="PTHR13800:SF1">
    <property type="entry name" value="TRANSIENT RECEPTOR POTENTIAL CATION CHANNEL TRPM"/>
    <property type="match status" value="1"/>
</dbReference>
<reference evidence="13 14" key="1">
    <citation type="submission" date="2024-10" db="EMBL/GenBank/DDBJ databases">
        <authorList>
            <person name="Kim D."/>
        </authorList>
    </citation>
    <scope>NUCLEOTIDE SEQUENCE [LARGE SCALE GENOMIC DNA]</scope>
    <source>
        <strain evidence="13">BH-2024</strain>
    </source>
</reference>
<accession>A0ABD2LXM7</accession>
<comment type="subcellular location">
    <subcellularLocation>
        <location evidence="1">Membrane</location>
        <topology evidence="1">Multi-pass membrane protein</topology>
    </subcellularLocation>
</comment>
<feature type="compositionally biased region" description="Polar residues" evidence="8">
    <location>
        <begin position="1484"/>
        <end position="1503"/>
    </location>
</feature>
<feature type="transmembrane region" description="Helical" evidence="9">
    <location>
        <begin position="1047"/>
        <end position="1069"/>
    </location>
</feature>
<comment type="caution">
    <text evidence="13">The sequence shown here is derived from an EMBL/GenBank/DDBJ whole genome shotgun (WGS) entry which is preliminary data.</text>
</comment>
<keyword evidence="4 9" id="KW-1133">Transmembrane helix</keyword>
<evidence type="ECO:0000256" key="9">
    <source>
        <dbReference type="SAM" id="Phobius"/>
    </source>
</evidence>
<feature type="compositionally biased region" description="Basic and acidic residues" evidence="8">
    <location>
        <begin position="1570"/>
        <end position="1589"/>
    </location>
</feature>
<keyword evidence="7" id="KW-0407">Ion channel</keyword>
<feature type="compositionally biased region" description="Basic and acidic residues" evidence="8">
    <location>
        <begin position="717"/>
        <end position="730"/>
    </location>
</feature>
<evidence type="ECO:0000259" key="10">
    <source>
        <dbReference type="Pfam" id="PF00520"/>
    </source>
</evidence>
<dbReference type="Proteomes" id="UP001620626">
    <property type="component" value="Unassembled WGS sequence"/>
</dbReference>
<dbReference type="Pfam" id="PF00520">
    <property type="entry name" value="Ion_trans"/>
    <property type="match status" value="1"/>
</dbReference>
<keyword evidence="5" id="KW-0406">Ion transport</keyword>
<organism evidence="13 14">
    <name type="scientific">Heterodera trifolii</name>
    <dbReference type="NCBI Taxonomy" id="157864"/>
    <lineage>
        <taxon>Eukaryota</taxon>
        <taxon>Metazoa</taxon>
        <taxon>Ecdysozoa</taxon>
        <taxon>Nematoda</taxon>
        <taxon>Chromadorea</taxon>
        <taxon>Rhabditida</taxon>
        <taxon>Tylenchina</taxon>
        <taxon>Tylenchomorpha</taxon>
        <taxon>Tylenchoidea</taxon>
        <taxon>Heteroderidae</taxon>
        <taxon>Heteroderinae</taxon>
        <taxon>Heterodera</taxon>
    </lineage>
</organism>
<dbReference type="EMBL" id="JBICBT010000258">
    <property type="protein sequence ID" value="KAL3119019.1"/>
    <property type="molecule type" value="Genomic_DNA"/>
</dbReference>
<protein>
    <submittedName>
        <fullName evidence="13">Uncharacterized protein</fullName>
    </submittedName>
</protein>
<name>A0ABD2LXM7_9BILA</name>
<feature type="domain" description="TRPM SLOG" evidence="11">
    <location>
        <begin position="199"/>
        <end position="466"/>
    </location>
</feature>
<dbReference type="InterPro" id="IPR041491">
    <property type="entry name" value="TRPM_SLOG"/>
</dbReference>
<dbReference type="GO" id="GO:0016020">
    <property type="term" value="C:membrane"/>
    <property type="evidence" value="ECO:0007669"/>
    <property type="project" value="UniProtKB-SubCell"/>
</dbReference>
<evidence type="ECO:0000259" key="12">
    <source>
        <dbReference type="Pfam" id="PF25508"/>
    </source>
</evidence>
<keyword evidence="14" id="KW-1185">Reference proteome</keyword>
<dbReference type="InterPro" id="IPR050927">
    <property type="entry name" value="TRPM"/>
</dbReference>
<evidence type="ECO:0000259" key="11">
    <source>
        <dbReference type="Pfam" id="PF18139"/>
    </source>
</evidence>
<feature type="region of interest" description="Disordered" evidence="8">
    <location>
        <begin position="923"/>
        <end position="959"/>
    </location>
</feature>
<dbReference type="InterPro" id="IPR005821">
    <property type="entry name" value="Ion_trans_dom"/>
</dbReference>
<feature type="compositionally biased region" description="Acidic residues" evidence="8">
    <location>
        <begin position="923"/>
        <end position="936"/>
    </location>
</feature>
<evidence type="ECO:0000256" key="8">
    <source>
        <dbReference type="SAM" id="MobiDB-lite"/>
    </source>
</evidence>
<proteinExistence type="predicted"/>
<evidence type="ECO:0000256" key="2">
    <source>
        <dbReference type="ARBA" id="ARBA00022448"/>
    </source>
</evidence>
<feature type="region of interest" description="Disordered" evidence="8">
    <location>
        <begin position="614"/>
        <end position="638"/>
    </location>
</feature>
<keyword evidence="3 9" id="KW-0812">Transmembrane</keyword>
<feature type="region of interest" description="Disordered" evidence="8">
    <location>
        <begin position="1448"/>
        <end position="1526"/>
    </location>
</feature>
<dbReference type="Pfam" id="PF25508">
    <property type="entry name" value="TRPM2"/>
    <property type="match status" value="2"/>
</dbReference>
<keyword evidence="2" id="KW-0813">Transport</keyword>
<feature type="region of interest" description="Disordered" evidence="8">
    <location>
        <begin position="714"/>
        <end position="744"/>
    </location>
</feature>
<feature type="domain" description="TRPM-like" evidence="12">
    <location>
        <begin position="695"/>
        <end position="867"/>
    </location>
</feature>
<feature type="region of interest" description="Disordered" evidence="8">
    <location>
        <begin position="1563"/>
        <end position="1597"/>
    </location>
</feature>
<dbReference type="PANTHER" id="PTHR13800">
    <property type="entry name" value="TRANSIENT RECEPTOR POTENTIAL CATION CHANNEL, SUBFAMILY M, MEMBER 6"/>
    <property type="match status" value="1"/>
</dbReference>
<dbReference type="GO" id="GO:0034220">
    <property type="term" value="P:monoatomic ion transmembrane transport"/>
    <property type="evidence" value="ECO:0007669"/>
    <property type="project" value="UniProtKB-KW"/>
</dbReference>
<evidence type="ECO:0000256" key="7">
    <source>
        <dbReference type="ARBA" id="ARBA00023303"/>
    </source>
</evidence>
<feature type="domain" description="Ion transport" evidence="10">
    <location>
        <begin position="1048"/>
        <end position="1310"/>
    </location>
</feature>
<evidence type="ECO:0000256" key="6">
    <source>
        <dbReference type="ARBA" id="ARBA00023136"/>
    </source>
</evidence>
<gene>
    <name evidence="13" type="ORF">niasHT_003802</name>
</gene>
<feature type="domain" description="TRPM-like" evidence="12">
    <location>
        <begin position="569"/>
        <end position="675"/>
    </location>
</feature>
<feature type="transmembrane region" description="Helical" evidence="9">
    <location>
        <begin position="1179"/>
        <end position="1202"/>
    </location>
</feature>
<feature type="compositionally biased region" description="Basic residues" evidence="8">
    <location>
        <begin position="621"/>
        <end position="633"/>
    </location>
</feature>
<evidence type="ECO:0000256" key="1">
    <source>
        <dbReference type="ARBA" id="ARBA00004141"/>
    </source>
</evidence>
<feature type="transmembrane region" description="Helical" evidence="9">
    <location>
        <begin position="1276"/>
        <end position="1301"/>
    </location>
</feature>
<dbReference type="Pfam" id="PF18139">
    <property type="entry name" value="LSDAT_euk"/>
    <property type="match status" value="1"/>
</dbReference>
<feature type="region of interest" description="Disordered" evidence="8">
    <location>
        <begin position="52"/>
        <end position="80"/>
    </location>
</feature>
<sequence>MFDSFTHRMNGNLCPRSQSVSSDGIVQIFPAASAASIPSSIYPIHQHKKSISGGIKHSQSQIGGRETNETTASGGGETFVVRRKSPGYHDLFQRRVRQPPSYAWIERVFQRRDCIKFIPVGDHSDRCHCGRVSASHSQLALSRFTTSIVVRRGTDGDRSAEKGPNEERARWTIGGCTAPNPTDAYGVIQFQGGPHVHKARYVRLSFDSEPADVFRLLVREWGLSMPRLVITVHGGMADFEVPERVGKVFREGLLKAAETTGAWVLTAGVDSGVVKHIGRALDEAGISARMRSRIVTVGIAPWGLLQHRERLLGRNVQVPYDRHSSGTPSSSASARRYSSGGFVLNDRHSYFLLADNGTVGRYGADIVLRRRLEEFLASRAAKEAHDGRGGRSNRIPIVSVVLEGGLCTLNLIHRHLTGTPSVPVVICEGSGRVSDILSFVARHLTDQKILPAQLRLHLLCQMRQLSCNSAPLEQMPSSDAILDRLVQCAQYRDGLLTIFCLHNNAETAPIPTQMDHAILRALLQAQNLSPVDQLLMTLVWGREDIARAEIFGCGQSGAGGVRSLPMGAASLAKPMMEALLMSRVEFVKLFLEQGLSLKRFLTFDRLERLYNAEPAKDAPRKSGRRGAERRRRGERGTKRTVVTLPEIGATIERLMGNAYRSAYTTREFKMRYERGKFGGNQSLRKGATRNFSSLNLCLEAICDPTEEREQRAKRKCALAERKGKSERTDEAPTNGGDETPYGRKRTRDFDFPFNELMLWAVLTRRHEMAKFFWQYGEEPMAKALVAIRLYKCMSREAAHDYTEVEVSNQLRECANAFRDWSLELLHNCHQQDSQLTMRLLTAELPNWGHRTCLSLAVIANNKRFLAHPCCQILLAELWHGGLRFRSQSNFKVVLGILFPPSILLLDFKTTSFDNFHSNADTSIDEEEEVYEEEENIGDNQKEEGTEGGGGRKQRGTEATMAKRTKCHFGKMSEMSEEGEEEELMEERRRRAGERQQQFLRCQCLENRRDTQLPTADCQRRVLCRPPSPICRLLSKFVLFYCAPITSFWTWSISYATFMLALIFVLLIEFPSEVSPVEWFLFVYVLSFAMEHFRKLFVLESSSLIEKLSVFYSRYWNILTTVAVLSFFVGFLFRLNPSTVHTLSRTVLASNSVLWHMKLFDFLSVHPRIGPYITMAGKMVLAMSYIIVLLMVTLMAFGVGLFFDHFSPLSDHSFSDLPFSLPFLLSRQSITFPHEKWAWILVRNIFYKPYFMLYGEVYAGEIDTCGDEGTNCVPGGWIPPVLMTIFLLVANILLINMLIAIFNNIFNVTNAMSQQVWMFQRYEQVLEYKSTPILPPPVTPLAHLLMFVRRFFKSKHRPSFPFHLSNRRGAKSLQEGSFALKMQLPTEELGELQDFEEDCMDDLSRRKMRNISDEFNGQWEKMGREEERQRNEQQQNNWKCCCCCCGGGRKSDRRERDIPGDREKGQTERDGPAEEGEEAEKTMSRPIQTVAESDSLNDVESNSVFGGAPQAALSPLPKDSVKPADNNGRRQLRVAPMPIMAHPRNSSSILVDDIDQMLLAMLSSQWGKQTKAVDRERDEGRTEKQKRQFEDDGTDNEF</sequence>
<evidence type="ECO:0000313" key="14">
    <source>
        <dbReference type="Proteomes" id="UP001620626"/>
    </source>
</evidence>